<dbReference type="InterPro" id="IPR000086">
    <property type="entry name" value="NUDIX_hydrolase_dom"/>
</dbReference>
<evidence type="ECO:0000256" key="3">
    <source>
        <dbReference type="ARBA" id="ARBA00007275"/>
    </source>
</evidence>
<evidence type="ECO:0000256" key="6">
    <source>
        <dbReference type="ARBA" id="ARBA00022801"/>
    </source>
</evidence>
<dbReference type="NCBIfam" id="TIGR00052">
    <property type="entry name" value="nudix-type nucleoside diphosphatase, YffH/AdpP family"/>
    <property type="match status" value="1"/>
</dbReference>
<dbReference type="EMBL" id="VTWT01000001">
    <property type="protein sequence ID" value="KAA9345876.1"/>
    <property type="molecule type" value="Genomic_DNA"/>
</dbReference>
<dbReference type="PANTHER" id="PTHR11839:SF18">
    <property type="entry name" value="NUDIX HYDROLASE DOMAIN-CONTAINING PROTEIN"/>
    <property type="match status" value="1"/>
</dbReference>
<reference evidence="12 13" key="1">
    <citation type="submission" date="2019-09" db="EMBL/GenBank/DDBJ databases">
        <title>Genome sequence of Adhaeribacter sp. M2.</title>
        <authorList>
            <person name="Srinivasan S."/>
        </authorList>
    </citation>
    <scope>NUCLEOTIDE SEQUENCE [LARGE SCALE GENOMIC DNA]</scope>
    <source>
        <strain evidence="12 13">M2</strain>
    </source>
</reference>
<organism evidence="12 13">
    <name type="scientific">Adhaeribacter soli</name>
    <dbReference type="NCBI Taxonomy" id="2607655"/>
    <lineage>
        <taxon>Bacteria</taxon>
        <taxon>Pseudomonadati</taxon>
        <taxon>Bacteroidota</taxon>
        <taxon>Cytophagia</taxon>
        <taxon>Cytophagales</taxon>
        <taxon>Hymenobacteraceae</taxon>
        <taxon>Adhaeribacter</taxon>
    </lineage>
</organism>
<dbReference type="GO" id="GO:0006753">
    <property type="term" value="P:nucleoside phosphate metabolic process"/>
    <property type="evidence" value="ECO:0007669"/>
    <property type="project" value="TreeGrafter"/>
</dbReference>
<dbReference type="AlphaFoldDB" id="A0A5N1J4P2"/>
<dbReference type="PANTHER" id="PTHR11839">
    <property type="entry name" value="UDP/ADP-SUGAR PYROPHOSPHATASE"/>
    <property type="match status" value="1"/>
</dbReference>
<dbReference type="Pfam" id="PF00293">
    <property type="entry name" value="NUDIX"/>
    <property type="match status" value="1"/>
</dbReference>
<evidence type="ECO:0000256" key="7">
    <source>
        <dbReference type="ARBA" id="ARBA00032162"/>
    </source>
</evidence>
<keyword evidence="13" id="KW-1185">Reference proteome</keyword>
<dbReference type="SUPFAM" id="SSF55811">
    <property type="entry name" value="Nudix"/>
    <property type="match status" value="1"/>
</dbReference>
<keyword evidence="9" id="KW-0479">Metal-binding</keyword>
<evidence type="ECO:0000256" key="4">
    <source>
        <dbReference type="ARBA" id="ARBA00011738"/>
    </source>
</evidence>
<keyword evidence="9" id="KW-0460">Magnesium</keyword>
<gene>
    <name evidence="12" type="ORF">F0P94_01990</name>
</gene>
<comment type="similarity">
    <text evidence="3">Belongs to the Nudix hydrolase family. NudK subfamily.</text>
</comment>
<dbReference type="PROSITE" id="PS51462">
    <property type="entry name" value="NUDIX"/>
    <property type="match status" value="1"/>
</dbReference>
<evidence type="ECO:0000313" key="13">
    <source>
        <dbReference type="Proteomes" id="UP000326570"/>
    </source>
</evidence>
<evidence type="ECO:0000256" key="2">
    <source>
        <dbReference type="ARBA" id="ARBA00001946"/>
    </source>
</evidence>
<evidence type="ECO:0000256" key="10">
    <source>
        <dbReference type="PIRSR" id="PIRSR604385-3"/>
    </source>
</evidence>
<name>A0A5N1J4P2_9BACT</name>
<feature type="short sequence motif" description="Nudix box" evidence="10">
    <location>
        <begin position="71"/>
        <end position="94"/>
    </location>
</feature>
<sequence>MKIKERKTVFNGFFRVENVTLEHKGNTLERDLVIPKNGVAALVFDTVKKEYILIEQYRLPAEKPLIEIVAGLVDKEHEKPEETIVREIEEETGYEVDKLEPIRCFYTTPGSYAEKIWLYYAEVSHKSGEGGGVDSEHEDIKTVTYTAEKLFEADFEDAKTLIAVLWEKSKACC</sequence>
<evidence type="ECO:0000256" key="5">
    <source>
        <dbReference type="ARBA" id="ARBA00016377"/>
    </source>
</evidence>
<comment type="catalytic activity">
    <reaction evidence="1">
        <text>GDP-alpha-D-mannose + H2O = alpha-D-mannose 1-phosphate + GMP + 2 H(+)</text>
        <dbReference type="Rhea" id="RHEA:27978"/>
        <dbReference type="ChEBI" id="CHEBI:15377"/>
        <dbReference type="ChEBI" id="CHEBI:15378"/>
        <dbReference type="ChEBI" id="CHEBI:57527"/>
        <dbReference type="ChEBI" id="CHEBI:58115"/>
        <dbReference type="ChEBI" id="CHEBI:58409"/>
    </reaction>
</comment>
<keyword evidence="6 12" id="KW-0378">Hydrolase</keyword>
<comment type="subunit">
    <text evidence="4">Homodimer.</text>
</comment>
<feature type="binding site" evidence="9">
    <location>
        <position position="87"/>
    </location>
    <ligand>
        <name>Mg(2+)</name>
        <dbReference type="ChEBI" id="CHEBI:18420"/>
        <label>1</label>
    </ligand>
</feature>
<evidence type="ECO:0000259" key="11">
    <source>
        <dbReference type="PROSITE" id="PS51462"/>
    </source>
</evidence>
<evidence type="ECO:0000256" key="1">
    <source>
        <dbReference type="ARBA" id="ARBA00000847"/>
    </source>
</evidence>
<feature type="domain" description="Nudix hydrolase" evidence="11">
    <location>
        <begin position="34"/>
        <end position="165"/>
    </location>
</feature>
<dbReference type="Proteomes" id="UP000326570">
    <property type="component" value="Unassembled WGS sequence"/>
</dbReference>
<proteinExistence type="inferred from homology"/>
<feature type="binding site" evidence="9">
    <location>
        <position position="70"/>
    </location>
    <ligand>
        <name>Mg(2+)</name>
        <dbReference type="ChEBI" id="CHEBI:18420"/>
        <label>1</label>
    </ligand>
</feature>
<dbReference type="GO" id="GO:0046872">
    <property type="term" value="F:metal ion binding"/>
    <property type="evidence" value="ECO:0007669"/>
    <property type="project" value="UniProtKB-KW"/>
</dbReference>
<protein>
    <recommendedName>
        <fullName evidence="5">GDP-mannose pyrophosphatase</fullName>
    </recommendedName>
    <alternativeName>
        <fullName evidence="7">GDP-mannose hydrolase</fullName>
    </alternativeName>
    <alternativeName>
        <fullName evidence="8">GDPMK</fullName>
    </alternativeName>
</protein>
<dbReference type="RefSeq" id="WP_150902019.1">
    <property type="nucleotide sequence ID" value="NZ_VTWT01000001.1"/>
</dbReference>
<evidence type="ECO:0000256" key="9">
    <source>
        <dbReference type="PIRSR" id="PIRSR604385-2"/>
    </source>
</evidence>
<feature type="binding site" evidence="9">
    <location>
        <position position="91"/>
    </location>
    <ligand>
        <name>Mg(2+)</name>
        <dbReference type="ChEBI" id="CHEBI:18420"/>
        <label>1</label>
    </ligand>
</feature>
<dbReference type="InterPro" id="IPR004385">
    <property type="entry name" value="NDP_pyrophosphatase"/>
</dbReference>
<evidence type="ECO:0000313" key="12">
    <source>
        <dbReference type="EMBL" id="KAA9345876.1"/>
    </source>
</evidence>
<comment type="cofactor">
    <cofactor evidence="2 9">
        <name>Mg(2+)</name>
        <dbReference type="ChEBI" id="CHEBI:18420"/>
    </cofactor>
</comment>
<dbReference type="GO" id="GO:0019693">
    <property type="term" value="P:ribose phosphate metabolic process"/>
    <property type="evidence" value="ECO:0007669"/>
    <property type="project" value="TreeGrafter"/>
</dbReference>
<dbReference type="GO" id="GO:0005829">
    <property type="term" value="C:cytosol"/>
    <property type="evidence" value="ECO:0007669"/>
    <property type="project" value="TreeGrafter"/>
</dbReference>
<feature type="binding site" evidence="9">
    <location>
        <position position="138"/>
    </location>
    <ligand>
        <name>Mg(2+)</name>
        <dbReference type="ChEBI" id="CHEBI:18420"/>
        <label>1</label>
    </ligand>
</feature>
<comment type="caution">
    <text evidence="12">The sequence shown here is derived from an EMBL/GenBank/DDBJ whole genome shotgun (WGS) entry which is preliminary data.</text>
</comment>
<dbReference type="GO" id="GO:0016818">
    <property type="term" value="F:hydrolase activity, acting on acid anhydrides, in phosphorus-containing anhydrides"/>
    <property type="evidence" value="ECO:0007669"/>
    <property type="project" value="InterPro"/>
</dbReference>
<dbReference type="InterPro" id="IPR015797">
    <property type="entry name" value="NUDIX_hydrolase-like_dom_sf"/>
</dbReference>
<dbReference type="Gene3D" id="3.90.79.10">
    <property type="entry name" value="Nucleoside Triphosphate Pyrophosphohydrolase"/>
    <property type="match status" value="1"/>
</dbReference>
<accession>A0A5N1J4P2</accession>
<evidence type="ECO:0000256" key="8">
    <source>
        <dbReference type="ARBA" id="ARBA00032272"/>
    </source>
</evidence>